<reference evidence="1 2" key="1">
    <citation type="submission" date="2015-09" db="EMBL/GenBank/DDBJ databases">
        <authorList>
            <person name="Jackson K.R."/>
            <person name="Lunt B.L."/>
            <person name="Fisher J.N.B."/>
            <person name="Gardner A.V."/>
            <person name="Bailey M.E."/>
            <person name="Deus L.M."/>
            <person name="Earl A.S."/>
            <person name="Gibby P.D."/>
            <person name="Hartmann K.A."/>
            <person name="Liu J.E."/>
            <person name="Manci A.M."/>
            <person name="Nielsen D.A."/>
            <person name="Solomon M.B."/>
            <person name="Breakwell D.P."/>
            <person name="Burnett S.H."/>
            <person name="Grose J.H."/>
        </authorList>
    </citation>
    <scope>NUCLEOTIDE SEQUENCE [LARGE SCALE GENOMIC DNA]</scope>
    <source>
        <strain evidence="1 2">16</strain>
    </source>
</reference>
<evidence type="ECO:0000313" key="2">
    <source>
        <dbReference type="Proteomes" id="UP000048984"/>
    </source>
</evidence>
<keyword evidence="2" id="KW-1185">Reference proteome</keyword>
<proteinExistence type="predicted"/>
<dbReference type="Proteomes" id="UP000048984">
    <property type="component" value="Unassembled WGS sequence"/>
</dbReference>
<evidence type="ECO:0000313" key="1">
    <source>
        <dbReference type="EMBL" id="KPL50746.1"/>
    </source>
</evidence>
<gene>
    <name evidence="1" type="ORF">ABB55_28230</name>
</gene>
<dbReference type="EMBL" id="LJYW01000003">
    <property type="protein sequence ID" value="KPL50746.1"/>
    <property type="molecule type" value="Genomic_DNA"/>
</dbReference>
<accession>A0A0P6VFF6</accession>
<sequence length="71" mass="7891">MFVMKPQHSFALVGGQKDDASGFQCPPDLIARRLIHIKPAFGFEAFESGQRYSGLVSERLLRPTQQRACGP</sequence>
<name>A0A0P6VFF6_9HYPH</name>
<protein>
    <submittedName>
        <fullName evidence="1">Uncharacterized protein</fullName>
    </submittedName>
</protein>
<organism evidence="1 2">
    <name type="scientific">Prosthecodimorpha hirschii</name>
    <dbReference type="NCBI Taxonomy" id="665126"/>
    <lineage>
        <taxon>Bacteria</taxon>
        <taxon>Pseudomonadati</taxon>
        <taxon>Pseudomonadota</taxon>
        <taxon>Alphaproteobacteria</taxon>
        <taxon>Hyphomicrobiales</taxon>
        <taxon>Ancalomicrobiaceae</taxon>
        <taxon>Prosthecodimorpha</taxon>
    </lineage>
</organism>
<dbReference type="AlphaFoldDB" id="A0A0P6VFF6"/>
<comment type="caution">
    <text evidence="1">The sequence shown here is derived from an EMBL/GenBank/DDBJ whole genome shotgun (WGS) entry which is preliminary data.</text>
</comment>
<reference evidence="1 2" key="2">
    <citation type="submission" date="2015-10" db="EMBL/GenBank/DDBJ databases">
        <title>Draft Genome Sequence of Prosthecomicrobium hirschii ATCC 27832.</title>
        <authorList>
            <person name="Daniel J."/>
            <person name="Givan S.A."/>
            <person name="Brun Y.V."/>
            <person name="Brown P.J."/>
        </authorList>
    </citation>
    <scope>NUCLEOTIDE SEQUENCE [LARGE SCALE GENOMIC DNA]</scope>
    <source>
        <strain evidence="1 2">16</strain>
    </source>
</reference>